<dbReference type="PRINTS" id="PR01699">
    <property type="entry name" value="ORGNOHGLYASE"/>
</dbReference>
<comment type="caution">
    <text evidence="1">The sequence shown here is derived from an EMBL/GenBank/DDBJ whole genome shotgun (WGS) entry which is preliminary data.</text>
</comment>
<name>A0A419ER33_9BACT</name>
<protein>
    <submittedName>
        <fullName evidence="1">Alkylmercury lyase MerB</fullName>
    </submittedName>
</protein>
<reference evidence="1 2" key="1">
    <citation type="journal article" date="2017" name="ISME J.">
        <title>Energy and carbon metabolisms in a deep terrestrial subsurface fluid microbial community.</title>
        <authorList>
            <person name="Momper L."/>
            <person name="Jungbluth S.P."/>
            <person name="Lee M.D."/>
            <person name="Amend J.P."/>
        </authorList>
    </citation>
    <scope>NUCLEOTIDE SEQUENCE [LARGE SCALE GENOMIC DNA]</scope>
    <source>
        <strain evidence="1">SURF_17</strain>
    </source>
</reference>
<dbReference type="Pfam" id="PF03243">
    <property type="entry name" value="MerB"/>
    <property type="match status" value="1"/>
</dbReference>
<accession>A0A419ER33</accession>
<sequence>MADVEEDALKELARALADGLRAVSAHRPELAGQLLWLLAEGRPVSPDRVAEAIGVSREEAIDILRESPGVELDDENNVAGCFGLALTPTPHHFQMGDRELFTWCALDALFLPIVLNRPARVESSCAVTGKKVLIEVSPDAIQGVEPAGAVMAIIVPEASEVCCDLRGAFCDKVHFFSSSGAAREWAAKRKGVTILSVDDAYRLARLLLESLFWQST</sequence>
<organism evidence="1 2">
    <name type="scientific">Candidatus Abyssobacteria bacterium SURF_17</name>
    <dbReference type="NCBI Taxonomy" id="2093361"/>
    <lineage>
        <taxon>Bacteria</taxon>
        <taxon>Pseudomonadati</taxon>
        <taxon>Candidatus Hydrogenedentota</taxon>
        <taxon>Candidatus Abyssobacteria</taxon>
    </lineage>
</organism>
<proteinExistence type="predicted"/>
<dbReference type="SUPFAM" id="SSF46785">
    <property type="entry name" value="Winged helix' DNA-binding domain"/>
    <property type="match status" value="1"/>
</dbReference>
<gene>
    <name evidence="1" type="primary">merB</name>
    <name evidence="1" type="ORF">C4532_17185</name>
</gene>
<dbReference type="InterPro" id="IPR053717">
    <property type="entry name" value="MerB_lyase_sf"/>
</dbReference>
<keyword evidence="1" id="KW-0456">Lyase</keyword>
<dbReference type="EMBL" id="QZKI01000122">
    <property type="protein sequence ID" value="RJP65793.1"/>
    <property type="molecule type" value="Genomic_DNA"/>
</dbReference>
<dbReference type="SUPFAM" id="SSF160387">
    <property type="entry name" value="NosL/MerB-like"/>
    <property type="match status" value="1"/>
</dbReference>
<evidence type="ECO:0000313" key="1">
    <source>
        <dbReference type="EMBL" id="RJP65793.1"/>
    </source>
</evidence>
<dbReference type="Gene3D" id="3.30.450.410">
    <property type="match status" value="1"/>
</dbReference>
<dbReference type="InterPro" id="IPR036390">
    <property type="entry name" value="WH_DNA-bd_sf"/>
</dbReference>
<dbReference type="GO" id="GO:0018836">
    <property type="term" value="F:alkylmercury lyase activity"/>
    <property type="evidence" value="ECO:0007669"/>
    <property type="project" value="InterPro"/>
</dbReference>
<dbReference type="NCBIfam" id="NF009710">
    <property type="entry name" value="PRK13239.1"/>
    <property type="match status" value="1"/>
</dbReference>
<dbReference type="InterPro" id="IPR004927">
    <property type="entry name" value="MerB"/>
</dbReference>
<dbReference type="Proteomes" id="UP000285961">
    <property type="component" value="Unassembled WGS sequence"/>
</dbReference>
<evidence type="ECO:0000313" key="2">
    <source>
        <dbReference type="Proteomes" id="UP000285961"/>
    </source>
</evidence>
<dbReference type="AlphaFoldDB" id="A0A419ER33"/>